<gene>
    <name evidence="2" type="ORF">GPX89_06825</name>
</gene>
<dbReference type="AlphaFoldDB" id="A0A7K1UST2"/>
<sequence>MAPPRWKPLTRIAFRFSVAYFGLLCLLFAQILLVFAGPLFPLLAAQAVGGQMDSIDDFVRAISTHVFGVEVAPLRKSYSGDQAPLWILVFCVFAAAVALTVAWSALDRRRGSYPRLHAWFLAFLRLCLGGQMLIYGTAKVIPLQMPRPTLITLLQPYGDFSPTGVLWNQVGSAPVYEMLLGAAEILGGLLLFVPRTATAGALLSLVSLLQVFVLNMTFDVPVKLLSFHLVLMCLFVLAPQARRLANMLVLERYSAPATQPDLFRCGRANRIVAVVTAVLGLWVLLGGVRMAWEGYRTQGDGVAEPPLYGIWDVTEFSLEGTALPPLTTDETRWRRVVFDTRKAAVQKMDDSIVPAAAVVDTGPDTLTLSSPAATEQARPSQLPPFTFTFAYERPEPDRLTLRGDLDGRPVTVALHRLDPTAFPLRGPAFHWIQEYPDTGKLIR</sequence>
<feature type="transmembrane region" description="Helical" evidence="1">
    <location>
        <begin position="175"/>
        <end position="193"/>
    </location>
</feature>
<keyword evidence="1" id="KW-0812">Transmembrane</keyword>
<feature type="transmembrane region" description="Helical" evidence="1">
    <location>
        <begin position="12"/>
        <end position="36"/>
    </location>
</feature>
<feature type="transmembrane region" description="Helical" evidence="1">
    <location>
        <begin position="200"/>
        <end position="218"/>
    </location>
</feature>
<feature type="transmembrane region" description="Helical" evidence="1">
    <location>
        <begin position="118"/>
        <end position="138"/>
    </location>
</feature>
<keyword evidence="1" id="KW-0472">Membrane</keyword>
<proteinExistence type="predicted"/>
<keyword evidence="3" id="KW-1185">Reference proteome</keyword>
<protein>
    <submittedName>
        <fullName evidence="2">DoxX family protein</fullName>
    </submittedName>
</protein>
<dbReference type="EMBL" id="WRPP01000001">
    <property type="protein sequence ID" value="MVU76958.1"/>
    <property type="molecule type" value="Genomic_DNA"/>
</dbReference>
<feature type="transmembrane region" description="Helical" evidence="1">
    <location>
        <begin position="83"/>
        <end position="106"/>
    </location>
</feature>
<organism evidence="2 3">
    <name type="scientific">Nocardia terrae</name>
    <dbReference type="NCBI Taxonomy" id="2675851"/>
    <lineage>
        <taxon>Bacteria</taxon>
        <taxon>Bacillati</taxon>
        <taxon>Actinomycetota</taxon>
        <taxon>Actinomycetes</taxon>
        <taxon>Mycobacteriales</taxon>
        <taxon>Nocardiaceae</taxon>
        <taxon>Nocardia</taxon>
    </lineage>
</organism>
<comment type="caution">
    <text evidence="2">The sequence shown here is derived from an EMBL/GenBank/DDBJ whole genome shotgun (WGS) entry which is preliminary data.</text>
</comment>
<name>A0A7K1UST2_9NOCA</name>
<reference evidence="2 3" key="1">
    <citation type="submission" date="2019-12" db="EMBL/GenBank/DDBJ databases">
        <title>Nocardia sp. nov. ET3-3 isolated from soil.</title>
        <authorList>
            <person name="Kanchanasin P."/>
            <person name="Tanasupawat S."/>
            <person name="Yuki M."/>
            <person name="Kudo T."/>
        </authorList>
    </citation>
    <scope>NUCLEOTIDE SEQUENCE [LARGE SCALE GENOMIC DNA]</scope>
    <source>
        <strain evidence="2 3">ET3-3</strain>
    </source>
</reference>
<accession>A0A7K1UST2</accession>
<evidence type="ECO:0000256" key="1">
    <source>
        <dbReference type="SAM" id="Phobius"/>
    </source>
</evidence>
<keyword evidence="1" id="KW-1133">Transmembrane helix</keyword>
<evidence type="ECO:0000313" key="2">
    <source>
        <dbReference type="EMBL" id="MVU76958.1"/>
    </source>
</evidence>
<dbReference type="Proteomes" id="UP000466794">
    <property type="component" value="Unassembled WGS sequence"/>
</dbReference>
<feature type="transmembrane region" description="Helical" evidence="1">
    <location>
        <begin position="271"/>
        <end position="292"/>
    </location>
</feature>
<evidence type="ECO:0000313" key="3">
    <source>
        <dbReference type="Proteomes" id="UP000466794"/>
    </source>
</evidence>